<reference evidence="2" key="1">
    <citation type="submission" date="2022-08" db="EMBL/GenBank/DDBJ databases">
        <title>Genomic Encyclopedia of Type Strains, Phase V (KMG-V): Genome sequencing to study the core and pangenomes of soil and plant-associated prokaryotes.</title>
        <authorList>
            <person name="Whitman W."/>
        </authorList>
    </citation>
    <scope>NUCLEOTIDE SEQUENCE</scope>
    <source>
        <strain evidence="2">0</strain>
    </source>
</reference>
<evidence type="ECO:0000256" key="1">
    <source>
        <dbReference type="SAM" id="MobiDB-lite"/>
    </source>
</evidence>
<feature type="region of interest" description="Disordered" evidence="1">
    <location>
        <begin position="174"/>
        <end position="220"/>
    </location>
</feature>
<gene>
    <name evidence="2" type="ORF">GGP71_000042</name>
</gene>
<feature type="compositionally biased region" description="Low complexity" evidence="1">
    <location>
        <begin position="198"/>
        <end position="220"/>
    </location>
</feature>
<dbReference type="AlphaFoldDB" id="A0A9X2Q3N2"/>
<dbReference type="Proteomes" id="UP001155027">
    <property type="component" value="Unassembled WGS sequence"/>
</dbReference>
<protein>
    <submittedName>
        <fullName evidence="2">Uncharacterized protein</fullName>
    </submittedName>
</protein>
<sequence length="220" mass="23802">MPPCHSPVRPVPTGYWPPRVLSICLFPVVLGTDSLSDARAPRLMRNSPCFSRVVRPPPGRPERIAVPCVVHMSYTHRNVTFVGRVQRSKQADVRPTGTRPRPDGPPPPGINFSSKLHARRWAPGPLRPAPGSRRRSRLAGRALGGGRSVPAPLAMPTWKARTHLRVRRRYQCLRRGTGAPGPRSGAVVWSRGPADTSAPLPAGRAAAGRQLPAGRGPACH</sequence>
<evidence type="ECO:0000313" key="2">
    <source>
        <dbReference type="EMBL" id="MCS3676146.1"/>
    </source>
</evidence>
<evidence type="ECO:0000313" key="3">
    <source>
        <dbReference type="Proteomes" id="UP001155027"/>
    </source>
</evidence>
<dbReference type="EMBL" id="JANUAU010000001">
    <property type="protein sequence ID" value="MCS3676146.1"/>
    <property type="molecule type" value="Genomic_DNA"/>
</dbReference>
<organism evidence="2 3">
    <name type="scientific">Salinibacter ruber</name>
    <dbReference type="NCBI Taxonomy" id="146919"/>
    <lineage>
        <taxon>Bacteria</taxon>
        <taxon>Pseudomonadati</taxon>
        <taxon>Rhodothermota</taxon>
        <taxon>Rhodothermia</taxon>
        <taxon>Rhodothermales</taxon>
        <taxon>Salinibacteraceae</taxon>
        <taxon>Salinibacter</taxon>
    </lineage>
</organism>
<accession>A0A9X2Q3N2</accession>
<name>A0A9X2Q3N2_9BACT</name>
<feature type="region of interest" description="Disordered" evidence="1">
    <location>
        <begin position="84"/>
        <end position="150"/>
    </location>
</feature>
<proteinExistence type="predicted"/>
<comment type="caution">
    <text evidence="2">The sequence shown here is derived from an EMBL/GenBank/DDBJ whole genome shotgun (WGS) entry which is preliminary data.</text>
</comment>